<name>A0A239J8R6_9FIRM</name>
<dbReference type="PANTHER" id="PTHR43464">
    <property type="entry name" value="METHYLTRANSFERASE"/>
    <property type="match status" value="1"/>
</dbReference>
<dbReference type="Proteomes" id="UP000198304">
    <property type="component" value="Unassembled WGS sequence"/>
</dbReference>
<dbReference type="GO" id="GO:0008168">
    <property type="term" value="F:methyltransferase activity"/>
    <property type="evidence" value="ECO:0007669"/>
    <property type="project" value="UniProtKB-KW"/>
</dbReference>
<sequence>MNNFIDQYLLLPNVFEPSNTNFWNDKHISMQLLEAHLNPNFEGASRTKEFINKSSLWISKTIPPTSYPELLDIGCGPGLYAERFTRAGFKVTGIDFSERSISYARESARKKKLNITYLYQNYLELITKNRFNLATMIYCDYGALSYQKRELLMRKVYDSLKSGGLFLFDVFTIKKYNNFLGKQTWEYCCNGGFWSSEEYLSFDRNCKYPNHISLEQTIVITKKVTRNYLIWNQYFTKENLIFEAEKAGFQVYEIFNNIDGERFKEYGMIMAILLKKP</sequence>
<evidence type="ECO:0000256" key="2">
    <source>
        <dbReference type="ARBA" id="ARBA00022679"/>
    </source>
</evidence>
<keyword evidence="3" id="KW-0949">S-adenosyl-L-methionine</keyword>
<dbReference type="CDD" id="cd02440">
    <property type="entry name" value="AdoMet_MTases"/>
    <property type="match status" value="1"/>
</dbReference>
<evidence type="ECO:0000313" key="6">
    <source>
        <dbReference type="Proteomes" id="UP000198304"/>
    </source>
</evidence>
<dbReference type="RefSeq" id="WP_089284896.1">
    <property type="nucleotide sequence ID" value="NZ_FZOJ01000034.1"/>
</dbReference>
<evidence type="ECO:0000256" key="1">
    <source>
        <dbReference type="ARBA" id="ARBA00022603"/>
    </source>
</evidence>
<dbReference type="EMBL" id="FZOJ01000034">
    <property type="protein sequence ID" value="SNT02185.1"/>
    <property type="molecule type" value="Genomic_DNA"/>
</dbReference>
<dbReference type="Gene3D" id="3.40.50.150">
    <property type="entry name" value="Vaccinia Virus protein VP39"/>
    <property type="match status" value="1"/>
</dbReference>
<evidence type="ECO:0000313" key="5">
    <source>
        <dbReference type="EMBL" id="SNT02185.1"/>
    </source>
</evidence>
<dbReference type="AlphaFoldDB" id="A0A239J8R6"/>
<accession>A0A239J8R6</accession>
<dbReference type="Gene3D" id="2.20.25.110">
    <property type="entry name" value="S-adenosyl-L-methionine-dependent methyltransferases"/>
    <property type="match status" value="1"/>
</dbReference>
<evidence type="ECO:0000259" key="4">
    <source>
        <dbReference type="Pfam" id="PF13649"/>
    </source>
</evidence>
<keyword evidence="1 5" id="KW-0489">Methyltransferase</keyword>
<dbReference type="OrthoDB" id="5522265at2"/>
<keyword evidence="6" id="KW-1185">Reference proteome</keyword>
<organism evidence="5 6">
    <name type="scientific">Anaerovirgula multivorans</name>
    <dbReference type="NCBI Taxonomy" id="312168"/>
    <lineage>
        <taxon>Bacteria</taxon>
        <taxon>Bacillati</taxon>
        <taxon>Bacillota</taxon>
        <taxon>Clostridia</taxon>
        <taxon>Peptostreptococcales</taxon>
        <taxon>Natronincolaceae</taxon>
        <taxon>Anaerovirgula</taxon>
    </lineage>
</organism>
<reference evidence="5 6" key="1">
    <citation type="submission" date="2017-06" db="EMBL/GenBank/DDBJ databases">
        <authorList>
            <person name="Kim H.J."/>
            <person name="Triplett B.A."/>
        </authorList>
    </citation>
    <scope>NUCLEOTIDE SEQUENCE [LARGE SCALE GENOMIC DNA]</scope>
    <source>
        <strain evidence="5 6">SCA</strain>
    </source>
</reference>
<proteinExistence type="predicted"/>
<dbReference type="InterPro" id="IPR041698">
    <property type="entry name" value="Methyltransf_25"/>
</dbReference>
<dbReference type="Pfam" id="PF13649">
    <property type="entry name" value="Methyltransf_25"/>
    <property type="match status" value="1"/>
</dbReference>
<dbReference type="GO" id="GO:0032259">
    <property type="term" value="P:methylation"/>
    <property type="evidence" value="ECO:0007669"/>
    <property type="project" value="UniProtKB-KW"/>
</dbReference>
<gene>
    <name evidence="5" type="ORF">SAMN05446037_10342</name>
</gene>
<evidence type="ECO:0000256" key="3">
    <source>
        <dbReference type="ARBA" id="ARBA00022691"/>
    </source>
</evidence>
<dbReference type="PANTHER" id="PTHR43464:SF19">
    <property type="entry name" value="UBIQUINONE BIOSYNTHESIS O-METHYLTRANSFERASE, MITOCHONDRIAL"/>
    <property type="match status" value="1"/>
</dbReference>
<protein>
    <submittedName>
        <fullName evidence="5">Methyltransferase domain-containing protein</fullName>
    </submittedName>
</protein>
<keyword evidence="2 5" id="KW-0808">Transferase</keyword>
<dbReference type="SUPFAM" id="SSF53335">
    <property type="entry name" value="S-adenosyl-L-methionine-dependent methyltransferases"/>
    <property type="match status" value="1"/>
</dbReference>
<dbReference type="InterPro" id="IPR029063">
    <property type="entry name" value="SAM-dependent_MTases_sf"/>
</dbReference>
<feature type="domain" description="Methyltransferase" evidence="4">
    <location>
        <begin position="71"/>
        <end position="164"/>
    </location>
</feature>